<evidence type="ECO:0000259" key="6">
    <source>
        <dbReference type="PROSITE" id="PS50160"/>
    </source>
</evidence>
<evidence type="ECO:0000256" key="4">
    <source>
        <dbReference type="ARBA" id="ARBA00022840"/>
    </source>
</evidence>
<evidence type="ECO:0000313" key="8">
    <source>
        <dbReference type="RefSeq" id="XP_017778215.1"/>
    </source>
</evidence>
<keyword evidence="7" id="KW-1185">Reference proteome</keyword>
<sequence length="502" mass="57814">MGGNTSKSDQQRIIEKVENSELVNTSTSDDLEENKHNFMKIPGNHTKKDDRFKEFRRLLEKIRKEPKYVDKCALLTDMLTFGSDAPKHIFEAIHPDAYSTFLSCNDIVLSLNKCFPKLLTQVVTKPKSNLDKLNNLNNSDQFPVNINIKGFEKPHASKHREETKSNKTEKADTTKIPRIILRNDNTFEEFREFIVNIQKEKYLADKSALLTEIFKFGSHNVENVIMWCMLLLPEQNHMIKYMNIDQLVKLFSRIFVEDASEIYNHLEKSNGINESIAHFYNEKMDPPSSTTLTIEQVNEFFYLLSQLDKKDEQVNHIKKFLPSCTVEDVNCIVKLMRHNLKIDLAPKYILEAIYPEAYSSFLSFGSISLALKHCFSKSTEILTQNIVVMKPFKPMVAVACKSIEQAINKFPNEINNPIDLAQYIKEIMKVRLEGLILKDINGKYEPGHKNWLKVTKMNLYGGSMANSANLIVLGGWCHDNKMSCLSSFLMGVYDAKTDKYYT</sequence>
<organism evidence="7 8">
    <name type="scientific">Nicrophorus vespilloides</name>
    <name type="common">Boreal carrion beetle</name>
    <dbReference type="NCBI Taxonomy" id="110193"/>
    <lineage>
        <taxon>Eukaryota</taxon>
        <taxon>Metazoa</taxon>
        <taxon>Ecdysozoa</taxon>
        <taxon>Arthropoda</taxon>
        <taxon>Hexapoda</taxon>
        <taxon>Insecta</taxon>
        <taxon>Pterygota</taxon>
        <taxon>Neoptera</taxon>
        <taxon>Endopterygota</taxon>
        <taxon>Coleoptera</taxon>
        <taxon>Polyphaga</taxon>
        <taxon>Staphyliniformia</taxon>
        <taxon>Silphidae</taxon>
        <taxon>Nicrophorinae</taxon>
        <taxon>Nicrophorus</taxon>
    </lineage>
</organism>
<evidence type="ECO:0000313" key="7">
    <source>
        <dbReference type="Proteomes" id="UP000695000"/>
    </source>
</evidence>
<dbReference type="Pfam" id="PF01068">
    <property type="entry name" value="DNA_ligase_A_M"/>
    <property type="match status" value="1"/>
</dbReference>
<dbReference type="PANTHER" id="PTHR45674:SF9">
    <property type="entry name" value="DNA LIGASE 3"/>
    <property type="match status" value="1"/>
</dbReference>
<keyword evidence="4" id="KW-0067">ATP-binding</keyword>
<proteinExistence type="inferred from homology"/>
<dbReference type="Proteomes" id="UP000695000">
    <property type="component" value="Unplaced"/>
</dbReference>
<dbReference type="SUPFAM" id="SSF117018">
    <property type="entry name" value="ATP-dependent DNA ligase DNA-binding domain"/>
    <property type="match status" value="1"/>
</dbReference>
<feature type="region of interest" description="Disordered" evidence="5">
    <location>
        <begin position="24"/>
        <end position="44"/>
    </location>
</feature>
<dbReference type="Gene3D" id="3.30.1490.70">
    <property type="match status" value="1"/>
</dbReference>
<evidence type="ECO:0000256" key="3">
    <source>
        <dbReference type="ARBA" id="ARBA00022741"/>
    </source>
</evidence>
<dbReference type="InterPro" id="IPR050191">
    <property type="entry name" value="ATP-dep_DNA_ligase"/>
</dbReference>
<comment type="similarity">
    <text evidence="1">Belongs to the ATP-dependent DNA ligase family.</text>
</comment>
<dbReference type="InterPro" id="IPR036599">
    <property type="entry name" value="DNA_ligase_N_sf"/>
</dbReference>
<protein>
    <submittedName>
        <fullName evidence="8">DNA ligase 3-like</fullName>
    </submittedName>
</protein>
<name>A0ABM1MUG5_NICVS</name>
<accession>A0ABM1MUG5</accession>
<dbReference type="Pfam" id="PF04675">
    <property type="entry name" value="DNA_ligase_A_N"/>
    <property type="match status" value="1"/>
</dbReference>
<dbReference type="GeneID" id="108563910"/>
<dbReference type="SUPFAM" id="SSF56091">
    <property type="entry name" value="DNA ligase/mRNA capping enzyme, catalytic domain"/>
    <property type="match status" value="1"/>
</dbReference>
<keyword evidence="3" id="KW-0547">Nucleotide-binding</keyword>
<evidence type="ECO:0000256" key="5">
    <source>
        <dbReference type="SAM" id="MobiDB-lite"/>
    </source>
</evidence>
<dbReference type="RefSeq" id="XP_017778215.1">
    <property type="nucleotide sequence ID" value="XM_017922726.1"/>
</dbReference>
<dbReference type="PANTHER" id="PTHR45674">
    <property type="entry name" value="DNA LIGASE 1/3 FAMILY MEMBER"/>
    <property type="match status" value="1"/>
</dbReference>
<feature type="domain" description="ATP-dependent DNA ligase family profile" evidence="6">
    <location>
        <begin position="413"/>
        <end position="494"/>
    </location>
</feature>
<dbReference type="PROSITE" id="PS50160">
    <property type="entry name" value="DNA_LIGASE_A3"/>
    <property type="match status" value="1"/>
</dbReference>
<reference evidence="8" key="1">
    <citation type="submission" date="2025-08" db="UniProtKB">
        <authorList>
            <consortium name="RefSeq"/>
        </authorList>
    </citation>
    <scope>IDENTIFICATION</scope>
    <source>
        <tissue evidence="8">Whole Larva</tissue>
    </source>
</reference>
<dbReference type="InterPro" id="IPR012308">
    <property type="entry name" value="DNA_ligase_ATP-dep_N"/>
</dbReference>
<evidence type="ECO:0000256" key="2">
    <source>
        <dbReference type="ARBA" id="ARBA00022598"/>
    </source>
</evidence>
<gene>
    <name evidence="8" type="primary">LOC108563910</name>
</gene>
<dbReference type="Gene3D" id="1.10.3260.10">
    <property type="entry name" value="DNA ligase, ATP-dependent, N-terminal domain"/>
    <property type="match status" value="1"/>
</dbReference>
<dbReference type="InterPro" id="IPR012310">
    <property type="entry name" value="DNA_ligase_ATP-dep_cent"/>
</dbReference>
<keyword evidence="2" id="KW-0436">Ligase</keyword>
<evidence type="ECO:0000256" key="1">
    <source>
        <dbReference type="ARBA" id="ARBA00007572"/>
    </source>
</evidence>
<feature type="non-terminal residue" evidence="8">
    <location>
        <position position="502"/>
    </location>
</feature>